<feature type="domain" description="Four-carbon acid sugar kinase N-terminal" evidence="7">
    <location>
        <begin position="3"/>
        <end position="228"/>
    </location>
</feature>
<evidence type="ECO:0000256" key="5">
    <source>
        <dbReference type="ARBA" id="ARBA00022840"/>
    </source>
</evidence>
<dbReference type="Gene3D" id="3.40.50.10840">
    <property type="entry name" value="Putative sugar-binding, N-terminal domain"/>
    <property type="match status" value="1"/>
</dbReference>
<keyword evidence="3" id="KW-0547">Nucleotide-binding</keyword>
<evidence type="ECO:0000256" key="3">
    <source>
        <dbReference type="ARBA" id="ARBA00022741"/>
    </source>
</evidence>
<evidence type="ECO:0000313" key="9">
    <source>
        <dbReference type="EMBL" id="MBD1382207.1"/>
    </source>
</evidence>
<feature type="domain" description="Four-carbon acid sugar kinase nucleotide binding" evidence="8">
    <location>
        <begin position="245"/>
        <end position="416"/>
    </location>
</feature>
<evidence type="ECO:0000313" key="10">
    <source>
        <dbReference type="Proteomes" id="UP000626844"/>
    </source>
</evidence>
<evidence type="ECO:0000256" key="4">
    <source>
        <dbReference type="ARBA" id="ARBA00022777"/>
    </source>
</evidence>
<dbReference type="InterPro" id="IPR010737">
    <property type="entry name" value="4-carb_acid_sugar_kinase_N"/>
</dbReference>
<dbReference type="GO" id="GO:0005524">
    <property type="term" value="F:ATP binding"/>
    <property type="evidence" value="ECO:0007669"/>
    <property type="project" value="UniProtKB-KW"/>
</dbReference>
<evidence type="ECO:0000259" key="7">
    <source>
        <dbReference type="Pfam" id="PF07005"/>
    </source>
</evidence>
<sequence length="443" mass="47856">MKIGVIADDLTGANATGVRLTKQGFEAATMVYYDQPLVSGAYNAVCVDTDSRYAKEDIAKMRVQKVLKNFANWGADVICKRIDSTVRGNIGVEIDTVLTELGEKSIAVVVASFPDSGRITSGGYLLVEGVPVQATDVAKDPVIPLTQSNVPQIVQKQSQYSVSHIGLETVLKGEKAIVQALKEHINKGNRILVLDAVMDEEIEEIANAMALIKDYQMIPVDPGPLTAAYAKAFTSQSATNKKIIVTVGSVTSISGKQLHYLMEKTNSQPIYVNAEKLASLTETWEEEIDRVVAEALEEINNQEVLIITTNSPALKRLNLEELANEQKVSQDLLAKRIADGLGKITRMVIQKSHHEIGGCFSSGGDVTASLCSVGRAEGIKLEDEVLPLVAYGKFIGGYFDGIPLVTKGGMVGDKKAIYTSVKHLITKNSSSNLKGSDYQPIKN</sequence>
<reference evidence="9" key="1">
    <citation type="submission" date="2020-09" db="EMBL/GenBank/DDBJ databases">
        <title>A novel bacterium of genus Bacillus, isolated from South China Sea.</title>
        <authorList>
            <person name="Huang H."/>
            <person name="Mo K."/>
            <person name="Hu Y."/>
        </authorList>
    </citation>
    <scope>NUCLEOTIDE SEQUENCE</scope>
    <source>
        <strain evidence="9">IB182487</strain>
    </source>
</reference>
<dbReference type="SUPFAM" id="SSF142764">
    <property type="entry name" value="YgbK-like"/>
    <property type="match status" value="1"/>
</dbReference>
<dbReference type="Pfam" id="PF17042">
    <property type="entry name" value="NBD_C"/>
    <property type="match status" value="1"/>
</dbReference>
<accession>A0A926NDE1</accession>
<dbReference type="RefSeq" id="WP_191160167.1">
    <property type="nucleotide sequence ID" value="NZ_JACXAI010000026.1"/>
</dbReference>
<dbReference type="InterPro" id="IPR037051">
    <property type="entry name" value="4-carb_acid_sugar_kinase_N_sf"/>
</dbReference>
<dbReference type="InterPro" id="IPR042213">
    <property type="entry name" value="NBD_C_sf"/>
</dbReference>
<protein>
    <submittedName>
        <fullName evidence="9">Four-carbon acid sugar kinase family protein</fullName>
    </submittedName>
</protein>
<dbReference type="Pfam" id="PF07005">
    <property type="entry name" value="SBD_N"/>
    <property type="match status" value="1"/>
</dbReference>
<dbReference type="GO" id="GO:0016301">
    <property type="term" value="F:kinase activity"/>
    <property type="evidence" value="ECO:0007669"/>
    <property type="project" value="UniProtKB-KW"/>
</dbReference>
<keyword evidence="2" id="KW-0808">Transferase</keyword>
<evidence type="ECO:0000259" key="8">
    <source>
        <dbReference type="Pfam" id="PF17042"/>
    </source>
</evidence>
<keyword evidence="5" id="KW-0067">ATP-binding</keyword>
<comment type="caution">
    <text evidence="9">The sequence shown here is derived from an EMBL/GenBank/DDBJ whole genome shotgun (WGS) entry which is preliminary data.</text>
</comment>
<dbReference type="Proteomes" id="UP000626844">
    <property type="component" value="Unassembled WGS sequence"/>
</dbReference>
<proteinExistence type="inferred from homology"/>
<dbReference type="EMBL" id="JACXAI010000026">
    <property type="protein sequence ID" value="MBD1382207.1"/>
    <property type="molecule type" value="Genomic_DNA"/>
</dbReference>
<dbReference type="AlphaFoldDB" id="A0A926NDE1"/>
<evidence type="ECO:0000256" key="6">
    <source>
        <dbReference type="ARBA" id="ARBA00023277"/>
    </source>
</evidence>
<dbReference type="Gene3D" id="3.40.980.20">
    <property type="entry name" value="Four-carbon acid sugar kinase, nucleotide binding domain"/>
    <property type="match status" value="1"/>
</dbReference>
<evidence type="ECO:0000256" key="1">
    <source>
        <dbReference type="ARBA" id="ARBA00005715"/>
    </source>
</evidence>
<evidence type="ECO:0000256" key="2">
    <source>
        <dbReference type="ARBA" id="ARBA00022679"/>
    </source>
</evidence>
<keyword evidence="10" id="KW-1185">Reference proteome</keyword>
<comment type="similarity">
    <text evidence="1">Belongs to the four-carbon acid sugar kinase family.</text>
</comment>
<organism evidence="9 10">
    <name type="scientific">Metabacillus arenae</name>
    <dbReference type="NCBI Taxonomy" id="2771434"/>
    <lineage>
        <taxon>Bacteria</taxon>
        <taxon>Bacillati</taxon>
        <taxon>Bacillota</taxon>
        <taxon>Bacilli</taxon>
        <taxon>Bacillales</taxon>
        <taxon>Bacillaceae</taxon>
        <taxon>Metabacillus</taxon>
    </lineage>
</organism>
<gene>
    <name evidence="9" type="ORF">IC621_18465</name>
</gene>
<keyword evidence="4 9" id="KW-0418">Kinase</keyword>
<name>A0A926NDE1_9BACI</name>
<dbReference type="InterPro" id="IPR031475">
    <property type="entry name" value="NBD_C"/>
</dbReference>
<keyword evidence="6" id="KW-0119">Carbohydrate metabolism</keyword>